<comment type="caution">
    <text evidence="1">The sequence shown here is derived from an EMBL/GenBank/DDBJ whole genome shotgun (WGS) entry which is preliminary data.</text>
</comment>
<reference evidence="1" key="1">
    <citation type="submission" date="2022-11" db="EMBL/GenBank/DDBJ databases">
        <authorList>
            <person name="Petersen C."/>
        </authorList>
    </citation>
    <scope>NUCLEOTIDE SEQUENCE</scope>
    <source>
        <strain evidence="1">IBT 22155</strain>
    </source>
</reference>
<dbReference type="RefSeq" id="XP_056519402.1">
    <property type="nucleotide sequence ID" value="XM_056669572.1"/>
</dbReference>
<dbReference type="EMBL" id="JAPQKL010000006">
    <property type="protein sequence ID" value="KAJ5125003.1"/>
    <property type="molecule type" value="Genomic_DNA"/>
</dbReference>
<dbReference type="AlphaFoldDB" id="A0A9W9KY73"/>
<reference evidence="1" key="2">
    <citation type="journal article" date="2023" name="IMA Fungus">
        <title>Comparative genomic study of the Penicillium genus elucidates a diverse pangenome and 15 lateral gene transfer events.</title>
        <authorList>
            <person name="Petersen C."/>
            <person name="Sorensen T."/>
            <person name="Nielsen M.R."/>
            <person name="Sondergaard T.E."/>
            <person name="Sorensen J.L."/>
            <person name="Fitzpatrick D.A."/>
            <person name="Frisvad J.C."/>
            <person name="Nielsen K.L."/>
        </authorList>
    </citation>
    <scope>NUCLEOTIDE SEQUENCE</scope>
    <source>
        <strain evidence="1">IBT 22155</strain>
    </source>
</reference>
<name>A0A9W9KY73_9EURO</name>
<evidence type="ECO:0000313" key="1">
    <source>
        <dbReference type="EMBL" id="KAJ5125003.1"/>
    </source>
</evidence>
<dbReference type="OrthoDB" id="4781at2759"/>
<dbReference type="GeneID" id="81408742"/>
<evidence type="ECO:0000313" key="2">
    <source>
        <dbReference type="Proteomes" id="UP001149079"/>
    </source>
</evidence>
<organism evidence="1 2">
    <name type="scientific">Penicillium bovifimosum</name>
    <dbReference type="NCBI Taxonomy" id="126998"/>
    <lineage>
        <taxon>Eukaryota</taxon>
        <taxon>Fungi</taxon>
        <taxon>Dikarya</taxon>
        <taxon>Ascomycota</taxon>
        <taxon>Pezizomycotina</taxon>
        <taxon>Eurotiomycetes</taxon>
        <taxon>Eurotiomycetidae</taxon>
        <taxon>Eurotiales</taxon>
        <taxon>Aspergillaceae</taxon>
        <taxon>Penicillium</taxon>
    </lineage>
</organism>
<protein>
    <submittedName>
        <fullName evidence="1">Uncharacterized protein</fullName>
    </submittedName>
</protein>
<keyword evidence="2" id="KW-1185">Reference proteome</keyword>
<accession>A0A9W9KY73</accession>
<proteinExistence type="predicted"/>
<dbReference type="Proteomes" id="UP001149079">
    <property type="component" value="Unassembled WGS sequence"/>
</dbReference>
<sequence length="87" mass="9867">MSLLMPPYALPMMDWRTGDLDHTTEILLFPLYLLHLLRLLDMNGMARGDDQKTGIISSAIRKSDNLDEIDWERVGHNTSSVGSDFFG</sequence>
<gene>
    <name evidence="1" type="ORF">N7515_008828</name>
</gene>